<gene>
    <name evidence="1" type="ORF">K7432_009374</name>
</gene>
<accession>A0ABR2VX48</accession>
<evidence type="ECO:0000313" key="1">
    <source>
        <dbReference type="EMBL" id="KAK9708890.1"/>
    </source>
</evidence>
<dbReference type="EMBL" id="JASJQH010007450">
    <property type="protein sequence ID" value="KAK9708890.1"/>
    <property type="molecule type" value="Genomic_DNA"/>
</dbReference>
<dbReference type="Proteomes" id="UP001479436">
    <property type="component" value="Unassembled WGS sequence"/>
</dbReference>
<comment type="caution">
    <text evidence="1">The sequence shown here is derived from an EMBL/GenBank/DDBJ whole genome shotgun (WGS) entry which is preliminary data.</text>
</comment>
<evidence type="ECO:0000313" key="2">
    <source>
        <dbReference type="Proteomes" id="UP001479436"/>
    </source>
</evidence>
<organism evidence="1 2">
    <name type="scientific">Basidiobolus ranarum</name>
    <dbReference type="NCBI Taxonomy" id="34480"/>
    <lineage>
        <taxon>Eukaryota</taxon>
        <taxon>Fungi</taxon>
        <taxon>Fungi incertae sedis</taxon>
        <taxon>Zoopagomycota</taxon>
        <taxon>Entomophthoromycotina</taxon>
        <taxon>Basidiobolomycetes</taxon>
        <taxon>Basidiobolales</taxon>
        <taxon>Basidiobolaceae</taxon>
        <taxon>Basidiobolus</taxon>
    </lineage>
</organism>
<reference evidence="1 2" key="1">
    <citation type="submission" date="2023-04" db="EMBL/GenBank/DDBJ databases">
        <title>Genome of Basidiobolus ranarum AG-B5.</title>
        <authorList>
            <person name="Stajich J.E."/>
            <person name="Carter-House D."/>
            <person name="Gryganskyi A."/>
        </authorList>
    </citation>
    <scope>NUCLEOTIDE SEQUENCE [LARGE SCALE GENOMIC DNA]</scope>
    <source>
        <strain evidence="1 2">AG-B5</strain>
    </source>
</reference>
<name>A0ABR2VX48_9FUNG</name>
<keyword evidence="2" id="KW-1185">Reference proteome</keyword>
<sequence>MQWNQSLEEHLTNYGCLYTLQLLYSLFSSEQSKILLNRAQVMRWGSQPQESVDYWNSHKSRYKSFLSKETVLPREYIKRLVDECWQGIFLIGQANSKSNRRQGLWFLKQFCVIYGFSSIILKLRNPAMLEQLLQISLIDELKSILPKNRDTFTELLNQHRQQQHHSHTTDSGIQEWMDEESDGESMKWRPEDTELFKTLNFLNGEYHISAKPREERFFMRMMDHITRVSAPTFPVEVFSQILRILPDISQDEIDVETQLEILGCVDYLLHDAAKDPVFGGHSSKTWFRESPSRNDMVKIMDNGVREYLERYKKGGIDPRLIAAYLKHQINESNMPLVPIEFVDVLNELIPSTKEDQGFVWNPSSTTVSLLQSMFRLSTWRWEIILRVMDLVDILMKENLSEFAIAIVFPVQSPSTFNDWEKFKRWNWCWGCLLQRRAEIFNRFSS</sequence>
<proteinExistence type="predicted"/>
<protein>
    <submittedName>
        <fullName evidence="1">Uncharacterized protein</fullName>
    </submittedName>
</protein>